<sequence>MADDINTMLERLKFLEEEVFKSLWLTKEEVNFVALNNGAIIVKFRCLEDRSRILNLMPWLLDNCLFAMMAFIKGKDIDTYEFKTSLFWLRVYNIPLEYMECQTALGFGNAI</sequence>
<gene>
    <name evidence="1" type="ORF">Goshw_019760</name>
</gene>
<accession>A0A7J9NAC6</accession>
<keyword evidence="2" id="KW-1185">Reference proteome</keyword>
<name>A0A7J9NAC6_GOSSC</name>
<reference evidence="1 2" key="1">
    <citation type="journal article" date="2019" name="Genome Biol. Evol.">
        <title>Insights into the evolution of the New World diploid cottons (Gossypium, subgenus Houzingenia) based on genome sequencing.</title>
        <authorList>
            <person name="Grover C.E."/>
            <person name="Arick M.A. 2nd"/>
            <person name="Thrash A."/>
            <person name="Conover J.L."/>
            <person name="Sanders W.S."/>
            <person name="Peterson D.G."/>
            <person name="Frelichowski J.E."/>
            <person name="Scheffler J.A."/>
            <person name="Scheffler B.E."/>
            <person name="Wendel J.F."/>
        </authorList>
    </citation>
    <scope>NUCLEOTIDE SEQUENCE [LARGE SCALE GENOMIC DNA]</scope>
    <source>
        <strain evidence="1">1</strain>
        <tissue evidence="1">Leaf</tissue>
    </source>
</reference>
<evidence type="ECO:0008006" key="3">
    <source>
        <dbReference type="Google" id="ProtNLM"/>
    </source>
</evidence>
<organism evidence="1 2">
    <name type="scientific">Gossypium schwendimanii</name>
    <name type="common">Cotton</name>
    <dbReference type="NCBI Taxonomy" id="34291"/>
    <lineage>
        <taxon>Eukaryota</taxon>
        <taxon>Viridiplantae</taxon>
        <taxon>Streptophyta</taxon>
        <taxon>Embryophyta</taxon>
        <taxon>Tracheophyta</taxon>
        <taxon>Spermatophyta</taxon>
        <taxon>Magnoliopsida</taxon>
        <taxon>eudicotyledons</taxon>
        <taxon>Gunneridae</taxon>
        <taxon>Pentapetalae</taxon>
        <taxon>rosids</taxon>
        <taxon>malvids</taxon>
        <taxon>Malvales</taxon>
        <taxon>Malvaceae</taxon>
        <taxon>Malvoideae</taxon>
        <taxon>Gossypium</taxon>
    </lineage>
</organism>
<comment type="caution">
    <text evidence="1">The sequence shown here is derived from an EMBL/GenBank/DDBJ whole genome shotgun (WGS) entry which is preliminary data.</text>
</comment>
<proteinExistence type="predicted"/>
<protein>
    <recommendedName>
        <fullName evidence="3">DUF4283 domain-containing protein</fullName>
    </recommendedName>
</protein>
<evidence type="ECO:0000313" key="2">
    <source>
        <dbReference type="Proteomes" id="UP000593576"/>
    </source>
</evidence>
<dbReference type="OrthoDB" id="960225at2759"/>
<feature type="non-terminal residue" evidence="1">
    <location>
        <position position="1"/>
    </location>
</feature>
<dbReference type="EMBL" id="JABFAF010277098">
    <property type="protein sequence ID" value="MBA0880242.1"/>
    <property type="molecule type" value="Genomic_DNA"/>
</dbReference>
<dbReference type="Proteomes" id="UP000593576">
    <property type="component" value="Unassembled WGS sequence"/>
</dbReference>
<evidence type="ECO:0000313" key="1">
    <source>
        <dbReference type="EMBL" id="MBA0880242.1"/>
    </source>
</evidence>
<dbReference type="AlphaFoldDB" id="A0A7J9NAC6"/>